<organism evidence="6 7">
    <name type="scientific">Zalophus californianus</name>
    <name type="common">California sealion</name>
    <dbReference type="NCBI Taxonomy" id="9704"/>
    <lineage>
        <taxon>Eukaryota</taxon>
        <taxon>Metazoa</taxon>
        <taxon>Chordata</taxon>
        <taxon>Craniata</taxon>
        <taxon>Vertebrata</taxon>
        <taxon>Euteleostomi</taxon>
        <taxon>Mammalia</taxon>
        <taxon>Eutheria</taxon>
        <taxon>Laurasiatheria</taxon>
        <taxon>Carnivora</taxon>
        <taxon>Caniformia</taxon>
        <taxon>Pinnipedia</taxon>
        <taxon>Otariidae</taxon>
        <taxon>Zalophus</taxon>
    </lineage>
</organism>
<dbReference type="OrthoDB" id="9634157at2759"/>
<feature type="compositionally biased region" description="Basic and acidic residues" evidence="5">
    <location>
        <begin position="33"/>
        <end position="62"/>
    </location>
</feature>
<evidence type="ECO:0000256" key="5">
    <source>
        <dbReference type="SAM" id="MobiDB-lite"/>
    </source>
</evidence>
<dbReference type="RefSeq" id="XP_035584606.1">
    <property type="nucleotide sequence ID" value="XM_035728713.1"/>
</dbReference>
<comment type="similarity">
    <text evidence="2">Belongs to the HMGN family.</text>
</comment>
<dbReference type="Proteomes" id="UP000515165">
    <property type="component" value="Chromosome 1"/>
</dbReference>
<dbReference type="GO" id="GO:0000785">
    <property type="term" value="C:chromatin"/>
    <property type="evidence" value="ECO:0007669"/>
    <property type="project" value="InterPro"/>
</dbReference>
<gene>
    <name evidence="7" type="primary">LOC113917535</name>
</gene>
<evidence type="ECO:0000313" key="6">
    <source>
        <dbReference type="Proteomes" id="UP000515165"/>
    </source>
</evidence>
<proteinExistence type="inferred from homology"/>
<evidence type="ECO:0000313" key="7">
    <source>
        <dbReference type="RefSeq" id="XP_035584606.1"/>
    </source>
</evidence>
<dbReference type="PANTHER" id="PTHR23087">
    <property type="entry name" value="NONHISTONE CHROMOSOMAL PROTEIN HMG"/>
    <property type="match status" value="1"/>
</dbReference>
<dbReference type="GO" id="GO:0005634">
    <property type="term" value="C:nucleus"/>
    <property type="evidence" value="ECO:0007669"/>
    <property type="project" value="UniProtKB-SubCell"/>
</dbReference>
<evidence type="ECO:0000256" key="1">
    <source>
        <dbReference type="ARBA" id="ARBA00004123"/>
    </source>
</evidence>
<name>A0A6P9FGB1_ZALCA</name>
<keyword evidence="3" id="KW-0238">DNA-binding</keyword>
<dbReference type="SMART" id="SM00527">
    <property type="entry name" value="HMG17"/>
    <property type="match status" value="1"/>
</dbReference>
<protein>
    <submittedName>
        <fullName evidence="7">Non-histone chromosomal protein HMG-14-like</fullName>
    </submittedName>
</protein>
<evidence type="ECO:0000256" key="2">
    <source>
        <dbReference type="ARBA" id="ARBA00007696"/>
    </source>
</evidence>
<dbReference type="GO" id="GO:0031492">
    <property type="term" value="F:nucleosomal DNA binding"/>
    <property type="evidence" value="ECO:0007669"/>
    <property type="project" value="InterPro"/>
</dbReference>
<evidence type="ECO:0000256" key="4">
    <source>
        <dbReference type="ARBA" id="ARBA00023242"/>
    </source>
</evidence>
<keyword evidence="4" id="KW-0539">Nucleus</keyword>
<keyword evidence="6" id="KW-1185">Reference proteome</keyword>
<dbReference type="GeneID" id="113917535"/>
<dbReference type="PRINTS" id="PR00925">
    <property type="entry name" value="NONHISHMG17"/>
</dbReference>
<dbReference type="AlphaFoldDB" id="A0A6P9FGB1"/>
<dbReference type="Pfam" id="PF01101">
    <property type="entry name" value="HMG14_17"/>
    <property type="match status" value="1"/>
</dbReference>
<dbReference type="PANTHER" id="PTHR23087:SF12">
    <property type="entry name" value="NON-HISTONE CHROMOSOMAL PROTEIN HMG-14"/>
    <property type="match status" value="1"/>
</dbReference>
<evidence type="ECO:0000256" key="3">
    <source>
        <dbReference type="ARBA" id="ARBA00023125"/>
    </source>
</evidence>
<accession>A0A6P9FGB1</accession>
<sequence>MPKRKVGSCEGAAKEEPKRRLLRLSAKPAPAKVEMKPKAAGEDKSSDKKVQTKGKGGEKGRQAEVANQETKEDLPAENRETKNEESPASDEAGEKEAV</sequence>
<comment type="subcellular location">
    <subcellularLocation>
        <location evidence="1">Nucleus</location>
    </subcellularLocation>
</comment>
<reference evidence="7" key="1">
    <citation type="submission" date="2025-08" db="UniProtKB">
        <authorList>
            <consortium name="RefSeq"/>
        </authorList>
    </citation>
    <scope>IDENTIFICATION</scope>
    <source>
        <tissue evidence="7">Blood</tissue>
    </source>
</reference>
<dbReference type="GO" id="GO:0006325">
    <property type="term" value="P:chromatin organization"/>
    <property type="evidence" value="ECO:0007669"/>
    <property type="project" value="TreeGrafter"/>
</dbReference>
<dbReference type="KEGG" id="zca:113917535"/>
<feature type="compositionally biased region" description="Basic and acidic residues" evidence="5">
    <location>
        <begin position="69"/>
        <end position="85"/>
    </location>
</feature>
<feature type="region of interest" description="Disordered" evidence="5">
    <location>
        <begin position="1"/>
        <end position="98"/>
    </location>
</feature>
<dbReference type="InterPro" id="IPR000079">
    <property type="entry name" value="HMGN_fam"/>
</dbReference>